<evidence type="ECO:0000259" key="7">
    <source>
        <dbReference type="Pfam" id="PF06271"/>
    </source>
</evidence>
<keyword evidence="2" id="KW-1003">Cell membrane</keyword>
<evidence type="ECO:0000256" key="2">
    <source>
        <dbReference type="ARBA" id="ARBA00022475"/>
    </source>
</evidence>
<keyword evidence="5 6" id="KW-0472">Membrane</keyword>
<comment type="caution">
    <text evidence="8">The sequence shown here is derived from an EMBL/GenBank/DDBJ whole genome shotgun (WGS) entry which is preliminary data.</text>
</comment>
<proteinExistence type="predicted"/>
<feature type="transmembrane region" description="Helical" evidence="6">
    <location>
        <begin position="152"/>
        <end position="174"/>
    </location>
</feature>
<keyword evidence="3 6" id="KW-0812">Transmembrane</keyword>
<name>A0A5C7FQ24_9BACT</name>
<comment type="subcellular location">
    <subcellularLocation>
        <location evidence="1">Cell membrane</location>
        <topology evidence="1">Multi-pass membrane protein</topology>
    </subcellularLocation>
</comment>
<organism evidence="8 9">
    <name type="scientific">Neolewinella aurantiaca</name>
    <dbReference type="NCBI Taxonomy" id="2602767"/>
    <lineage>
        <taxon>Bacteria</taxon>
        <taxon>Pseudomonadati</taxon>
        <taxon>Bacteroidota</taxon>
        <taxon>Saprospiria</taxon>
        <taxon>Saprospirales</taxon>
        <taxon>Lewinellaceae</taxon>
        <taxon>Neolewinella</taxon>
    </lineage>
</organism>
<dbReference type="GO" id="GO:0005886">
    <property type="term" value="C:plasma membrane"/>
    <property type="evidence" value="ECO:0007669"/>
    <property type="project" value="UniProtKB-SubCell"/>
</dbReference>
<evidence type="ECO:0000256" key="4">
    <source>
        <dbReference type="ARBA" id="ARBA00022989"/>
    </source>
</evidence>
<evidence type="ECO:0000256" key="1">
    <source>
        <dbReference type="ARBA" id="ARBA00004651"/>
    </source>
</evidence>
<dbReference type="Pfam" id="PF06271">
    <property type="entry name" value="RDD"/>
    <property type="match status" value="1"/>
</dbReference>
<dbReference type="EMBL" id="VOXD01000021">
    <property type="protein sequence ID" value="TXF88573.1"/>
    <property type="molecule type" value="Genomic_DNA"/>
</dbReference>
<gene>
    <name evidence="8" type="ORF">FUA23_13985</name>
</gene>
<accession>A0A5C7FQ24</accession>
<evidence type="ECO:0000313" key="8">
    <source>
        <dbReference type="EMBL" id="TXF88573.1"/>
    </source>
</evidence>
<evidence type="ECO:0000313" key="9">
    <source>
        <dbReference type="Proteomes" id="UP000321907"/>
    </source>
</evidence>
<dbReference type="RefSeq" id="WP_147931373.1">
    <property type="nucleotide sequence ID" value="NZ_VOXD01000021.1"/>
</dbReference>
<dbReference type="OrthoDB" id="1143858at2"/>
<evidence type="ECO:0000256" key="6">
    <source>
        <dbReference type="SAM" id="Phobius"/>
    </source>
</evidence>
<keyword evidence="9" id="KW-1185">Reference proteome</keyword>
<dbReference type="InterPro" id="IPR010432">
    <property type="entry name" value="RDD"/>
</dbReference>
<keyword evidence="4 6" id="KW-1133">Transmembrane helix</keyword>
<feature type="domain" description="RDD" evidence="7">
    <location>
        <begin position="24"/>
        <end position="187"/>
    </location>
</feature>
<dbReference type="PANTHER" id="PTHR36115:SF4">
    <property type="entry name" value="MEMBRANE PROTEIN"/>
    <property type="match status" value="1"/>
</dbReference>
<protein>
    <submittedName>
        <fullName evidence="8">RDD family protein</fullName>
    </submittedName>
</protein>
<dbReference type="PANTHER" id="PTHR36115">
    <property type="entry name" value="PROLINE-RICH ANTIGEN HOMOLOG-RELATED"/>
    <property type="match status" value="1"/>
</dbReference>
<evidence type="ECO:0000256" key="3">
    <source>
        <dbReference type="ARBA" id="ARBA00022692"/>
    </source>
</evidence>
<dbReference type="InterPro" id="IPR051791">
    <property type="entry name" value="Pra-immunoreactive"/>
</dbReference>
<sequence length="198" mass="21747">MYSSDETIDSDFLSPDEVQPTFVGFGPRFGAALLDVLIMIPVTGAAIYFSAISMNVNVYFLLILVSILYKPVCEKVLGGTPGKLILKMKVVGKGGVALSWGQAIMRYLPWLVGALFNVYMQYNAFQIPGIEDNDGFADYSRMVQEYQIENGGIMLSIVQSLIGLLPLVSTLFVLGNKKKQAAHDILAETYVVSTKPKY</sequence>
<dbReference type="Proteomes" id="UP000321907">
    <property type="component" value="Unassembled WGS sequence"/>
</dbReference>
<dbReference type="AlphaFoldDB" id="A0A5C7FQ24"/>
<evidence type="ECO:0000256" key="5">
    <source>
        <dbReference type="ARBA" id="ARBA00023136"/>
    </source>
</evidence>
<reference evidence="8 9" key="1">
    <citation type="submission" date="2019-08" db="EMBL/GenBank/DDBJ databases">
        <title>Lewinella sp. strain SSH13 Genome sequencing and assembly.</title>
        <authorList>
            <person name="Kim I."/>
        </authorList>
    </citation>
    <scope>NUCLEOTIDE SEQUENCE [LARGE SCALE GENOMIC DNA]</scope>
    <source>
        <strain evidence="8 9">SSH13</strain>
    </source>
</reference>